<dbReference type="Proteomes" id="UP000663829">
    <property type="component" value="Unassembled WGS sequence"/>
</dbReference>
<accession>A0A813PZE6</accession>
<dbReference type="EMBL" id="CAJOBC010000111">
    <property type="protein sequence ID" value="CAF3538697.1"/>
    <property type="molecule type" value="Genomic_DNA"/>
</dbReference>
<organism evidence="15 19">
    <name type="scientific">Didymodactylos carnosus</name>
    <dbReference type="NCBI Taxonomy" id="1234261"/>
    <lineage>
        <taxon>Eukaryota</taxon>
        <taxon>Metazoa</taxon>
        <taxon>Spiralia</taxon>
        <taxon>Gnathifera</taxon>
        <taxon>Rotifera</taxon>
        <taxon>Eurotatoria</taxon>
        <taxon>Bdelloidea</taxon>
        <taxon>Philodinida</taxon>
        <taxon>Philodinidae</taxon>
        <taxon>Didymodactylos</taxon>
    </lineage>
</organism>
<dbReference type="PROSITE" id="PS00027">
    <property type="entry name" value="HOMEOBOX_1"/>
    <property type="match status" value="1"/>
</dbReference>
<comment type="similarity">
    <text evidence="10">Belongs to the paired homeobox family. Unc-4 subfamily.</text>
</comment>
<evidence type="ECO:0000313" key="19">
    <source>
        <dbReference type="Proteomes" id="UP000663829"/>
    </source>
</evidence>
<evidence type="ECO:0000313" key="18">
    <source>
        <dbReference type="EMBL" id="CAF3701406.1"/>
    </source>
</evidence>
<dbReference type="Proteomes" id="UP000681722">
    <property type="component" value="Unassembled WGS sequence"/>
</dbReference>
<evidence type="ECO:0000256" key="12">
    <source>
        <dbReference type="RuleBase" id="RU000682"/>
    </source>
</evidence>
<evidence type="ECO:0000313" key="17">
    <source>
        <dbReference type="EMBL" id="CAF3538697.1"/>
    </source>
</evidence>
<feature type="compositionally biased region" description="Polar residues" evidence="13">
    <location>
        <begin position="10"/>
        <end position="27"/>
    </location>
</feature>
<dbReference type="PROSITE" id="PS50071">
    <property type="entry name" value="HOMEOBOX_2"/>
    <property type="match status" value="1"/>
</dbReference>
<keyword evidence="4" id="KW-0524">Neurogenesis</keyword>
<dbReference type="Pfam" id="PF00046">
    <property type="entry name" value="Homeodomain"/>
    <property type="match status" value="1"/>
</dbReference>
<dbReference type="Proteomes" id="UP000682733">
    <property type="component" value="Unassembled WGS sequence"/>
</dbReference>
<dbReference type="CDD" id="cd00086">
    <property type="entry name" value="homeodomain"/>
    <property type="match status" value="1"/>
</dbReference>
<evidence type="ECO:0000256" key="9">
    <source>
        <dbReference type="ARBA" id="ARBA00023242"/>
    </source>
</evidence>
<keyword evidence="2" id="KW-0217">Developmental protein</keyword>
<evidence type="ECO:0000256" key="3">
    <source>
        <dbReference type="ARBA" id="ARBA00022782"/>
    </source>
</evidence>
<feature type="DNA-binding region" description="Homeobox" evidence="11">
    <location>
        <begin position="173"/>
        <end position="240"/>
    </location>
</feature>
<feature type="region of interest" description="Disordered" evidence="13">
    <location>
        <begin position="390"/>
        <end position="443"/>
    </location>
</feature>
<keyword evidence="19" id="KW-1185">Reference proteome</keyword>
<keyword evidence="3" id="KW-0221">Differentiation</keyword>
<dbReference type="EMBL" id="CAJNOQ010000111">
    <property type="protein sequence ID" value="CAF0758173.1"/>
    <property type="molecule type" value="Genomic_DNA"/>
</dbReference>
<evidence type="ECO:0000256" key="13">
    <source>
        <dbReference type="SAM" id="MobiDB-lite"/>
    </source>
</evidence>
<evidence type="ECO:0000256" key="10">
    <source>
        <dbReference type="ARBA" id="ARBA00038351"/>
    </source>
</evidence>
<dbReference type="Proteomes" id="UP000677228">
    <property type="component" value="Unassembled WGS sequence"/>
</dbReference>
<evidence type="ECO:0000313" key="15">
    <source>
        <dbReference type="EMBL" id="CAF0758173.1"/>
    </source>
</evidence>
<feature type="region of interest" description="Disordered" evidence="13">
    <location>
        <begin position="240"/>
        <end position="294"/>
    </location>
</feature>
<proteinExistence type="inferred from homology"/>
<reference evidence="15" key="1">
    <citation type="submission" date="2021-02" db="EMBL/GenBank/DDBJ databases">
        <authorList>
            <person name="Nowell W R."/>
        </authorList>
    </citation>
    <scope>NUCLEOTIDE SEQUENCE</scope>
</reference>
<keyword evidence="8" id="KW-0804">Transcription</keyword>
<dbReference type="AlphaFoldDB" id="A0A813PZE6"/>
<evidence type="ECO:0000256" key="11">
    <source>
        <dbReference type="PROSITE-ProRule" id="PRU00108"/>
    </source>
</evidence>
<dbReference type="EMBL" id="CAJNOK010004051">
    <property type="protein sequence ID" value="CAF0924236.1"/>
    <property type="molecule type" value="Genomic_DNA"/>
</dbReference>
<dbReference type="SMART" id="SM00389">
    <property type="entry name" value="HOX"/>
    <property type="match status" value="1"/>
</dbReference>
<dbReference type="InterPro" id="IPR017970">
    <property type="entry name" value="Homeobox_CS"/>
</dbReference>
<evidence type="ECO:0000259" key="14">
    <source>
        <dbReference type="PROSITE" id="PS50071"/>
    </source>
</evidence>
<sequence>MSPVKHHTDNNLQLDSPKLVTTTKSTASSSSSSSSPSIPSSKSISPSSHQQQQQSSLQIPPSTLLNANGGPNFFPFPMNFYHPYMHPFTAALRAAHQTHQQNFSYDTLAAVSSYNNRLTNGTAIPTNIPKSDGLSSFNSVNINSGLLTKTNTKNDMSDNDLAEESDDDRDSKRRRTRTNFTSMQIEELEKAFQDDFVSSRIEGHYPDVYMREALAMRLDLIESRVQVWFQNRRAKWRKMENTKKGPGRPPHNAHPVTCSGEPISKEELEKKRREAEEKKKRKQCDRQRRLDAKKHVLLNNITNNNSSDNNTNTVNTTNDQLNISTSSATTINDHTIDDSDDSLLDDISPAISETSTTISTDKPSTSKIIESSSSILNKCSYSIDSILSQNSQQQKHVRKSLSSSQQNSKHYRTTSPDTNNHLLRTVSNGHNQHTHQQVPIYIT</sequence>
<evidence type="ECO:0000256" key="7">
    <source>
        <dbReference type="ARBA" id="ARBA00023155"/>
    </source>
</evidence>
<feature type="domain" description="Homeobox" evidence="14">
    <location>
        <begin position="171"/>
        <end position="239"/>
    </location>
</feature>
<evidence type="ECO:0000313" key="16">
    <source>
        <dbReference type="EMBL" id="CAF0924236.1"/>
    </source>
</evidence>
<name>A0A813PZE6_9BILA</name>
<dbReference type="SUPFAM" id="SSF46689">
    <property type="entry name" value="Homeodomain-like"/>
    <property type="match status" value="1"/>
</dbReference>
<feature type="compositionally biased region" description="Basic and acidic residues" evidence="13">
    <location>
        <begin position="263"/>
        <end position="294"/>
    </location>
</feature>
<dbReference type="FunFam" id="1.10.10.60:FF:000057">
    <property type="entry name" value="Short stature homeobox 2"/>
    <property type="match status" value="1"/>
</dbReference>
<dbReference type="InterPro" id="IPR001356">
    <property type="entry name" value="HD"/>
</dbReference>
<evidence type="ECO:0000256" key="2">
    <source>
        <dbReference type="ARBA" id="ARBA00022473"/>
    </source>
</evidence>
<dbReference type="GO" id="GO:0007399">
    <property type="term" value="P:nervous system development"/>
    <property type="evidence" value="ECO:0007669"/>
    <property type="project" value="UniProtKB-KW"/>
</dbReference>
<dbReference type="OrthoDB" id="6159439at2759"/>
<feature type="compositionally biased region" description="Polar residues" evidence="13">
    <location>
        <begin position="390"/>
        <end position="437"/>
    </location>
</feature>
<feature type="compositionally biased region" description="Low complexity" evidence="13">
    <location>
        <begin position="28"/>
        <end position="64"/>
    </location>
</feature>
<dbReference type="Gene3D" id="1.10.10.60">
    <property type="entry name" value="Homeodomain-like"/>
    <property type="match status" value="1"/>
</dbReference>
<dbReference type="PANTHER" id="PTHR46799:SF1">
    <property type="entry name" value="HOMEOBOX PROTEIN UNC-4 HOMOLOG"/>
    <property type="match status" value="1"/>
</dbReference>
<evidence type="ECO:0000256" key="6">
    <source>
        <dbReference type="ARBA" id="ARBA00023125"/>
    </source>
</evidence>
<keyword evidence="5" id="KW-0805">Transcription regulation</keyword>
<gene>
    <name evidence="15" type="ORF">GPM918_LOCUS1232</name>
    <name evidence="16" type="ORF">OVA965_LOCUS10790</name>
    <name evidence="17" type="ORF">SRO942_LOCUS1232</name>
    <name evidence="18" type="ORF">TMI583_LOCUS10786</name>
</gene>
<dbReference type="GO" id="GO:0005634">
    <property type="term" value="C:nucleus"/>
    <property type="evidence" value="ECO:0007669"/>
    <property type="project" value="UniProtKB-SubCell"/>
</dbReference>
<dbReference type="GO" id="GO:1990837">
    <property type="term" value="F:sequence-specific double-stranded DNA binding"/>
    <property type="evidence" value="ECO:0007669"/>
    <property type="project" value="TreeGrafter"/>
</dbReference>
<dbReference type="EMBL" id="CAJOBA010004053">
    <property type="protein sequence ID" value="CAF3701406.1"/>
    <property type="molecule type" value="Genomic_DNA"/>
</dbReference>
<dbReference type="PANTHER" id="PTHR46799">
    <property type="entry name" value="HOMEOBOX PROTEIN UNC-4 HOMOLOG"/>
    <property type="match status" value="1"/>
</dbReference>
<keyword evidence="7 11" id="KW-0371">Homeobox</keyword>
<comment type="caution">
    <text evidence="15">The sequence shown here is derived from an EMBL/GenBank/DDBJ whole genome shotgun (WGS) entry which is preliminary data.</text>
</comment>
<protein>
    <recommendedName>
        <fullName evidence="14">Homeobox domain-containing protein</fullName>
    </recommendedName>
</protein>
<dbReference type="GO" id="GO:0030154">
    <property type="term" value="P:cell differentiation"/>
    <property type="evidence" value="ECO:0007669"/>
    <property type="project" value="UniProtKB-KW"/>
</dbReference>
<evidence type="ECO:0000256" key="5">
    <source>
        <dbReference type="ARBA" id="ARBA00023015"/>
    </source>
</evidence>
<dbReference type="InterPro" id="IPR009057">
    <property type="entry name" value="Homeodomain-like_sf"/>
</dbReference>
<evidence type="ECO:0000256" key="1">
    <source>
        <dbReference type="ARBA" id="ARBA00004123"/>
    </source>
</evidence>
<comment type="subcellular location">
    <subcellularLocation>
        <location evidence="1 11 12">Nucleus</location>
    </subcellularLocation>
</comment>
<keyword evidence="6 11" id="KW-0238">DNA-binding</keyword>
<keyword evidence="9 11" id="KW-0539">Nucleus</keyword>
<evidence type="ECO:0000256" key="8">
    <source>
        <dbReference type="ARBA" id="ARBA00023163"/>
    </source>
</evidence>
<feature type="region of interest" description="Disordered" evidence="13">
    <location>
        <begin position="1"/>
        <end position="64"/>
    </location>
</feature>
<evidence type="ECO:0000256" key="4">
    <source>
        <dbReference type="ARBA" id="ARBA00022902"/>
    </source>
</evidence>
<feature type="compositionally biased region" description="Acidic residues" evidence="13">
    <location>
        <begin position="157"/>
        <end position="168"/>
    </location>
</feature>
<dbReference type="GO" id="GO:0000981">
    <property type="term" value="F:DNA-binding transcription factor activity, RNA polymerase II-specific"/>
    <property type="evidence" value="ECO:0007669"/>
    <property type="project" value="InterPro"/>
</dbReference>
<feature type="region of interest" description="Disordered" evidence="13">
    <location>
        <begin position="147"/>
        <end position="178"/>
    </location>
</feature>